<protein>
    <submittedName>
        <fullName evidence="8">(2Fe-2S)-binding protein</fullName>
    </submittedName>
</protein>
<keyword evidence="9" id="KW-1185">Reference proteome</keyword>
<dbReference type="InterPro" id="IPR001055">
    <property type="entry name" value="Adrenodoxin-like"/>
</dbReference>
<dbReference type="Gene3D" id="3.10.20.30">
    <property type="match status" value="1"/>
</dbReference>
<dbReference type="Pfam" id="PF00111">
    <property type="entry name" value="Fer2"/>
    <property type="match status" value="1"/>
</dbReference>
<dbReference type="SUPFAM" id="SSF54292">
    <property type="entry name" value="2Fe-2S ferredoxin-like"/>
    <property type="match status" value="1"/>
</dbReference>
<proteinExistence type="inferred from homology"/>
<dbReference type="GO" id="GO:0051537">
    <property type="term" value="F:2 iron, 2 sulfur cluster binding"/>
    <property type="evidence" value="ECO:0007669"/>
    <property type="project" value="UniProtKB-KW"/>
</dbReference>
<dbReference type="InterPro" id="IPR036010">
    <property type="entry name" value="2Fe-2S_ferredoxin-like_sf"/>
</dbReference>
<evidence type="ECO:0000256" key="3">
    <source>
        <dbReference type="ARBA" id="ARBA00022723"/>
    </source>
</evidence>
<evidence type="ECO:0000259" key="7">
    <source>
        <dbReference type="PROSITE" id="PS51085"/>
    </source>
</evidence>
<dbReference type="GO" id="GO:0009055">
    <property type="term" value="F:electron transfer activity"/>
    <property type="evidence" value="ECO:0007669"/>
    <property type="project" value="TreeGrafter"/>
</dbReference>
<comment type="similarity">
    <text evidence="1">Belongs to the adrenodoxin/putidaredoxin family.</text>
</comment>
<dbReference type="CDD" id="cd00207">
    <property type="entry name" value="fer2"/>
    <property type="match status" value="1"/>
</dbReference>
<evidence type="ECO:0000256" key="6">
    <source>
        <dbReference type="ARBA" id="ARBA00034078"/>
    </source>
</evidence>
<dbReference type="PANTHER" id="PTHR23426">
    <property type="entry name" value="FERREDOXIN/ADRENODOXIN"/>
    <property type="match status" value="1"/>
</dbReference>
<organism evidence="8 9">
    <name type="scientific">Fulvivirga sedimenti</name>
    <dbReference type="NCBI Taxonomy" id="2879465"/>
    <lineage>
        <taxon>Bacteria</taxon>
        <taxon>Pseudomonadati</taxon>
        <taxon>Bacteroidota</taxon>
        <taxon>Cytophagia</taxon>
        <taxon>Cytophagales</taxon>
        <taxon>Fulvivirgaceae</taxon>
        <taxon>Fulvivirga</taxon>
    </lineage>
</organism>
<dbReference type="InterPro" id="IPR001041">
    <property type="entry name" value="2Fe-2S_ferredoxin-type"/>
</dbReference>
<dbReference type="EMBL" id="JAIXNE010000001">
    <property type="protein sequence ID" value="MCA6074217.1"/>
    <property type="molecule type" value="Genomic_DNA"/>
</dbReference>
<dbReference type="PROSITE" id="PS51085">
    <property type="entry name" value="2FE2S_FER_2"/>
    <property type="match status" value="1"/>
</dbReference>
<reference evidence="8" key="1">
    <citation type="submission" date="2021-09" db="EMBL/GenBank/DDBJ databases">
        <title>Fulvivirga sp. isolated from coastal sediment.</title>
        <authorList>
            <person name="Yu H."/>
        </authorList>
    </citation>
    <scope>NUCLEOTIDE SEQUENCE</scope>
    <source>
        <strain evidence="8">1062</strain>
    </source>
</reference>
<keyword evidence="4" id="KW-0408">Iron</keyword>
<dbReference type="PANTHER" id="PTHR23426:SF65">
    <property type="entry name" value="FERREDOXIN-2, MITOCHONDRIAL"/>
    <property type="match status" value="1"/>
</dbReference>
<keyword evidence="3" id="KW-0479">Metal-binding</keyword>
<dbReference type="Proteomes" id="UP001139409">
    <property type="component" value="Unassembled WGS sequence"/>
</dbReference>
<dbReference type="GO" id="GO:0140647">
    <property type="term" value="P:P450-containing electron transport chain"/>
    <property type="evidence" value="ECO:0007669"/>
    <property type="project" value="InterPro"/>
</dbReference>
<evidence type="ECO:0000256" key="1">
    <source>
        <dbReference type="ARBA" id="ARBA00010914"/>
    </source>
</evidence>
<gene>
    <name evidence="8" type="ORF">LDX50_05020</name>
</gene>
<dbReference type="GO" id="GO:0046872">
    <property type="term" value="F:metal ion binding"/>
    <property type="evidence" value="ECO:0007669"/>
    <property type="project" value="UniProtKB-KW"/>
</dbReference>
<evidence type="ECO:0000313" key="9">
    <source>
        <dbReference type="Proteomes" id="UP001139409"/>
    </source>
</evidence>
<evidence type="ECO:0000256" key="5">
    <source>
        <dbReference type="ARBA" id="ARBA00023014"/>
    </source>
</evidence>
<evidence type="ECO:0000256" key="2">
    <source>
        <dbReference type="ARBA" id="ARBA00022714"/>
    </source>
</evidence>
<keyword evidence="2" id="KW-0001">2Fe-2S</keyword>
<dbReference type="InterPro" id="IPR012675">
    <property type="entry name" value="Beta-grasp_dom_sf"/>
</dbReference>
<feature type="domain" description="2Fe-2S ferredoxin-type" evidence="7">
    <location>
        <begin position="2"/>
        <end position="97"/>
    </location>
</feature>
<sequence>MPEITISNLAGKKVKVPGNQSILLAFQENFIDWMHACGGKGRCTTCAFNVQAGMDALSPLTPVEKRFLEDGKLSGRQRLACQTRCLGDVTIEVPPANQLPHLVYRYE</sequence>
<name>A0A9X1HP59_9BACT</name>
<evidence type="ECO:0000256" key="4">
    <source>
        <dbReference type="ARBA" id="ARBA00023004"/>
    </source>
</evidence>
<comment type="caution">
    <text evidence="8">The sequence shown here is derived from an EMBL/GenBank/DDBJ whole genome shotgun (WGS) entry which is preliminary data.</text>
</comment>
<dbReference type="RefSeq" id="WP_225697314.1">
    <property type="nucleotide sequence ID" value="NZ_JAIXNE010000001.1"/>
</dbReference>
<comment type="cofactor">
    <cofactor evidence="6">
        <name>[2Fe-2S] cluster</name>
        <dbReference type="ChEBI" id="CHEBI:190135"/>
    </cofactor>
</comment>
<accession>A0A9X1HP59</accession>
<evidence type="ECO:0000313" key="8">
    <source>
        <dbReference type="EMBL" id="MCA6074217.1"/>
    </source>
</evidence>
<keyword evidence="5" id="KW-0411">Iron-sulfur</keyword>
<dbReference type="AlphaFoldDB" id="A0A9X1HP59"/>